<evidence type="ECO:0000313" key="3">
    <source>
        <dbReference type="Proteomes" id="UP001637994"/>
    </source>
</evidence>
<keyword evidence="1" id="KW-1133">Transmembrane helix</keyword>
<name>A0ABW9MI85_9FIRM</name>
<dbReference type="EMBL" id="JBGMEF010000046">
    <property type="protein sequence ID" value="MFO3668016.1"/>
    <property type="molecule type" value="Genomic_DNA"/>
</dbReference>
<organism evidence="2 3">
    <name type="scientific">Anaerococcus kampingae</name>
    <dbReference type="NCBI Taxonomy" id="3115614"/>
    <lineage>
        <taxon>Bacteria</taxon>
        <taxon>Bacillati</taxon>
        <taxon>Bacillota</taxon>
        <taxon>Tissierellia</taxon>
        <taxon>Tissierellales</taxon>
        <taxon>Peptoniphilaceae</taxon>
        <taxon>Anaerococcus</taxon>
    </lineage>
</organism>
<sequence length="230" mass="26449">MRSIIKLTGALIIFILIPSIVSTLFLDLNKTDDVGMIMAQMCIIAMVVISFYLASKTIRKYEEKTLELIDNQKDIEGLRDLREKRITYKSKAAITKEILIRDPSLSEAEKLRKYTNRTEDMAHYYAALLAEASPEKREEIKIRRDNFKKKYGHKALAYTDFKGNLTTSIKWLGAFFIAFALTELLKALGTNLGFYLAISFIQAGILGAYMINTIIWLSRTTKSYWDKEYI</sequence>
<proteinExistence type="predicted"/>
<dbReference type="RefSeq" id="WP_410036018.1">
    <property type="nucleotide sequence ID" value="NZ_JBGMEF010000046.1"/>
</dbReference>
<evidence type="ECO:0000256" key="1">
    <source>
        <dbReference type="SAM" id="Phobius"/>
    </source>
</evidence>
<dbReference type="Proteomes" id="UP001637994">
    <property type="component" value="Unassembled WGS sequence"/>
</dbReference>
<feature type="transmembrane region" description="Helical" evidence="1">
    <location>
        <begin position="34"/>
        <end position="54"/>
    </location>
</feature>
<feature type="transmembrane region" description="Helical" evidence="1">
    <location>
        <begin position="7"/>
        <end position="28"/>
    </location>
</feature>
<feature type="transmembrane region" description="Helical" evidence="1">
    <location>
        <begin position="194"/>
        <end position="217"/>
    </location>
</feature>
<accession>A0ABW9MI85</accession>
<evidence type="ECO:0000313" key="2">
    <source>
        <dbReference type="EMBL" id="MFO3668016.1"/>
    </source>
</evidence>
<gene>
    <name evidence="2" type="ORF">ACCQ42_09650</name>
</gene>
<protein>
    <submittedName>
        <fullName evidence="2">Uncharacterized protein</fullName>
    </submittedName>
</protein>
<keyword evidence="3" id="KW-1185">Reference proteome</keyword>
<comment type="caution">
    <text evidence="2">The sequence shown here is derived from an EMBL/GenBank/DDBJ whole genome shotgun (WGS) entry which is preliminary data.</text>
</comment>
<keyword evidence="1" id="KW-0812">Transmembrane</keyword>
<keyword evidence="1" id="KW-0472">Membrane</keyword>
<reference evidence="2 3" key="1">
    <citation type="journal article" date="2025" name="Anaerobe">
        <title>Description of Anaerococcus kampingiae sp. nov., Anaerococcus groningensis sp. nov., Anaerococcus martiniensis sp. nov., and Anaerococcus cruorum sp. nov., isolated from human clinical specimens.</title>
        <authorList>
            <person name="Boiten K.E."/>
            <person name="Meijer J."/>
            <person name="van Wezel E.M."/>
            <person name="Veloo A.C.M."/>
        </authorList>
    </citation>
    <scope>NUCLEOTIDE SEQUENCE [LARGE SCALE GENOMIC DNA]</scope>
    <source>
        <strain evidence="2 3">ENR0874</strain>
    </source>
</reference>
<feature type="transmembrane region" description="Helical" evidence="1">
    <location>
        <begin position="171"/>
        <end position="188"/>
    </location>
</feature>